<dbReference type="InterPro" id="IPR004437">
    <property type="entry name" value="ParB/RepB/Spo0J"/>
</dbReference>
<dbReference type="InterPro" id="IPR041468">
    <property type="entry name" value="HTH_ParB/Spo0J"/>
</dbReference>
<protein>
    <recommendedName>
        <fullName evidence="7">Nucleoid occlusion protein</fullName>
        <shortName evidence="7">Noc</shortName>
    </recommendedName>
</protein>
<keyword evidence="2 7" id="KW-0963">Cytoplasm</keyword>
<dbReference type="InterPro" id="IPR023705">
    <property type="entry name" value="Nucleoid_occlusion_protein"/>
</dbReference>
<gene>
    <name evidence="7 10" type="primary">noc</name>
    <name evidence="10" type="ORF">ACFQ2J_09555</name>
</gene>
<dbReference type="Proteomes" id="UP001596990">
    <property type="component" value="Unassembled WGS sequence"/>
</dbReference>
<evidence type="ECO:0000256" key="7">
    <source>
        <dbReference type="HAMAP-Rule" id="MF_02015"/>
    </source>
</evidence>
<evidence type="ECO:0000313" key="10">
    <source>
        <dbReference type="EMBL" id="MFD1019414.1"/>
    </source>
</evidence>
<dbReference type="SMART" id="SM00470">
    <property type="entry name" value="ParB"/>
    <property type="match status" value="1"/>
</dbReference>
<evidence type="ECO:0000256" key="2">
    <source>
        <dbReference type="ARBA" id="ARBA00022490"/>
    </source>
</evidence>
<dbReference type="PANTHER" id="PTHR33375">
    <property type="entry name" value="CHROMOSOME-PARTITIONING PROTEIN PARB-RELATED"/>
    <property type="match status" value="1"/>
</dbReference>
<evidence type="ECO:0000259" key="9">
    <source>
        <dbReference type="PROSITE" id="PS50943"/>
    </source>
</evidence>
<dbReference type="InterPro" id="IPR001387">
    <property type="entry name" value="Cro/C1-type_HTH"/>
</dbReference>
<feature type="compositionally biased region" description="Basic and acidic residues" evidence="8">
    <location>
        <begin position="225"/>
        <end position="236"/>
    </location>
</feature>
<proteinExistence type="inferred from homology"/>
<evidence type="ECO:0000256" key="1">
    <source>
        <dbReference type="ARBA" id="ARBA00006295"/>
    </source>
</evidence>
<dbReference type="NCBIfam" id="TIGR04285">
    <property type="entry name" value="nucleoid_noc"/>
    <property type="match status" value="1"/>
</dbReference>
<dbReference type="EMBL" id="JBHTKL010000005">
    <property type="protein sequence ID" value="MFD1019414.1"/>
    <property type="molecule type" value="Genomic_DNA"/>
</dbReference>
<organism evidence="10 11">
    <name type="scientific">Thalassobacillus hwangdonensis</name>
    <dbReference type="NCBI Taxonomy" id="546108"/>
    <lineage>
        <taxon>Bacteria</taxon>
        <taxon>Bacillati</taxon>
        <taxon>Bacillota</taxon>
        <taxon>Bacilli</taxon>
        <taxon>Bacillales</taxon>
        <taxon>Bacillaceae</taxon>
        <taxon>Thalassobacillus</taxon>
    </lineage>
</organism>
<comment type="caution">
    <text evidence="10">The sequence shown here is derived from an EMBL/GenBank/DDBJ whole genome shotgun (WGS) entry which is preliminary data.</text>
</comment>
<evidence type="ECO:0000256" key="6">
    <source>
        <dbReference type="ARBA" id="ARBA00023306"/>
    </source>
</evidence>
<accession>A0ABW3L1M9</accession>
<dbReference type="InterPro" id="IPR050336">
    <property type="entry name" value="Chromosome_partition/occlusion"/>
</dbReference>
<keyword evidence="4 7" id="KW-0238">DNA-binding</keyword>
<dbReference type="Pfam" id="PF02195">
    <property type="entry name" value="ParB_N"/>
    <property type="match status" value="1"/>
</dbReference>
<comment type="similarity">
    <text evidence="1 7">Belongs to the ParB family.</text>
</comment>
<keyword evidence="11" id="KW-1185">Reference proteome</keyword>
<dbReference type="PROSITE" id="PS50943">
    <property type="entry name" value="HTH_CROC1"/>
    <property type="match status" value="1"/>
</dbReference>
<reference evidence="11" key="1">
    <citation type="journal article" date="2019" name="Int. J. Syst. Evol. Microbiol.">
        <title>The Global Catalogue of Microorganisms (GCM) 10K type strain sequencing project: providing services to taxonomists for standard genome sequencing and annotation.</title>
        <authorList>
            <consortium name="The Broad Institute Genomics Platform"/>
            <consortium name="The Broad Institute Genome Sequencing Center for Infectious Disease"/>
            <person name="Wu L."/>
            <person name="Ma J."/>
        </authorList>
    </citation>
    <scope>NUCLEOTIDE SEQUENCE [LARGE SCALE GENOMIC DNA]</scope>
    <source>
        <strain evidence="11">CCUG 56607</strain>
    </source>
</reference>
<dbReference type="RefSeq" id="WP_386059255.1">
    <property type="nucleotide sequence ID" value="NZ_JBHTKL010000005.1"/>
</dbReference>
<feature type="region of interest" description="Disordered" evidence="8">
    <location>
        <begin position="1"/>
        <end position="32"/>
    </location>
</feature>
<dbReference type="InterPro" id="IPR003115">
    <property type="entry name" value="ParB_N"/>
</dbReference>
<dbReference type="PANTHER" id="PTHR33375:SF8">
    <property type="entry name" value="NUCLEOID OCCLUSION PROTEIN"/>
    <property type="match status" value="1"/>
</dbReference>
<dbReference type="CDD" id="cd16393">
    <property type="entry name" value="SPO0J_N"/>
    <property type="match status" value="1"/>
</dbReference>
<sequence length="294" mass="34205">MVHPFSRLFGLGDKSDSQEEKNTDEQPLEEEVYDKDEVMQVSVEKVQPNRYQPRTVFNDEKISELAQTIHTHGIIQPIVVRRLDDENFELIAGERRWRAVQSLGWETIPAIIRDMNDTTTASVALIENLQREELTVIEEAKAYARLIELHQLTQEALAQRLGKSQSTIANKMRLLKLSDVIQQALLDKKITERHARALIAVKDLEVQEKILHEIIEKQWNVKQTEERIQKENEDKKPAKKKPQLKGFNKDIRIAMNTIRQSLTMVNDTGIDVETDEEDHEDYYQFTIKIPKKKS</sequence>
<keyword evidence="6 7" id="KW-0131">Cell cycle</keyword>
<name>A0ABW3L1M9_9BACI</name>
<evidence type="ECO:0000256" key="8">
    <source>
        <dbReference type="SAM" id="MobiDB-lite"/>
    </source>
</evidence>
<feature type="compositionally biased region" description="Basic and acidic residues" evidence="8">
    <location>
        <begin position="13"/>
        <end position="24"/>
    </location>
</feature>
<keyword evidence="3 7" id="KW-0132">Cell division</keyword>
<dbReference type="Gene3D" id="3.90.1530.30">
    <property type="match status" value="1"/>
</dbReference>
<dbReference type="InterPro" id="IPR036086">
    <property type="entry name" value="ParB/Sulfiredoxin_sf"/>
</dbReference>
<feature type="region of interest" description="Disordered" evidence="8">
    <location>
        <begin position="225"/>
        <end position="246"/>
    </location>
</feature>
<feature type="domain" description="HTH cro/C1-type" evidence="9">
    <location>
        <begin position="145"/>
        <end position="170"/>
    </location>
</feature>
<dbReference type="HAMAP" id="MF_02015">
    <property type="entry name" value="ParB_Noc"/>
    <property type="match status" value="1"/>
</dbReference>
<dbReference type="SUPFAM" id="SSF110849">
    <property type="entry name" value="ParB/Sulfiredoxin"/>
    <property type="match status" value="1"/>
</dbReference>
<dbReference type="NCBIfam" id="TIGR00180">
    <property type="entry name" value="parB_part"/>
    <property type="match status" value="1"/>
</dbReference>
<dbReference type="Gene3D" id="1.10.10.2830">
    <property type="match status" value="1"/>
</dbReference>
<evidence type="ECO:0000256" key="4">
    <source>
        <dbReference type="ARBA" id="ARBA00023125"/>
    </source>
</evidence>
<comment type="subcellular location">
    <subcellularLocation>
        <location evidence="7">Cytoplasm</location>
        <location evidence="7">Nucleoid</location>
    </subcellularLocation>
</comment>
<feature type="DNA-binding region" description="H-T-H motif" evidence="7">
    <location>
        <begin position="155"/>
        <end position="174"/>
    </location>
</feature>
<evidence type="ECO:0000256" key="5">
    <source>
        <dbReference type="ARBA" id="ARBA00023210"/>
    </source>
</evidence>
<keyword evidence="5 7" id="KW-0717">Septation</keyword>
<evidence type="ECO:0000256" key="3">
    <source>
        <dbReference type="ARBA" id="ARBA00022618"/>
    </source>
</evidence>
<evidence type="ECO:0000313" key="11">
    <source>
        <dbReference type="Proteomes" id="UP001596990"/>
    </source>
</evidence>
<comment type="function">
    <text evidence="7">Effects nucleoid occlusion by binding relatively nonspecifically to DNA and preventing the assembly of the division machinery in the vicinity of the nucleoid, especially under conditions that disturb the cell cycle. It helps to coordinate cell division and chromosome segregation by preventing the formation of the Z ring through the nucleoid, which would cause chromosome breakage.</text>
</comment>
<dbReference type="Pfam" id="PF17762">
    <property type="entry name" value="HTH_ParB"/>
    <property type="match status" value="1"/>
</dbReference>